<gene>
    <name evidence="4" type="ORF">J2X11_000949</name>
</gene>
<dbReference type="EMBL" id="JAVDWH010000001">
    <property type="protein sequence ID" value="MDR7086110.1"/>
    <property type="molecule type" value="Genomic_DNA"/>
</dbReference>
<protein>
    <submittedName>
        <fullName evidence="4">Ribosomal protein S18 acetylase RimI-like enzyme</fullName>
    </submittedName>
</protein>
<organism evidence="4 5">
    <name type="scientific">Aeromicrobium panaciterrae</name>
    <dbReference type="NCBI Taxonomy" id="363861"/>
    <lineage>
        <taxon>Bacteria</taxon>
        <taxon>Bacillati</taxon>
        <taxon>Actinomycetota</taxon>
        <taxon>Actinomycetes</taxon>
        <taxon>Propionibacteriales</taxon>
        <taxon>Nocardioidaceae</taxon>
        <taxon>Aeromicrobium</taxon>
    </lineage>
</organism>
<dbReference type="InterPro" id="IPR050832">
    <property type="entry name" value="Bact_Acetyltransf"/>
</dbReference>
<keyword evidence="5" id="KW-1185">Reference proteome</keyword>
<dbReference type="InterPro" id="IPR016181">
    <property type="entry name" value="Acyl_CoA_acyltransferase"/>
</dbReference>
<keyword evidence="1" id="KW-0808">Transferase</keyword>
<dbReference type="Pfam" id="PF00583">
    <property type="entry name" value="Acetyltransf_1"/>
    <property type="match status" value="1"/>
</dbReference>
<accession>A0ABU1ULR7</accession>
<dbReference type="CDD" id="cd04301">
    <property type="entry name" value="NAT_SF"/>
    <property type="match status" value="1"/>
</dbReference>
<dbReference type="SUPFAM" id="SSF55729">
    <property type="entry name" value="Acyl-CoA N-acyltransferases (Nat)"/>
    <property type="match status" value="1"/>
</dbReference>
<evidence type="ECO:0000256" key="1">
    <source>
        <dbReference type="ARBA" id="ARBA00022679"/>
    </source>
</evidence>
<reference evidence="4 5" key="1">
    <citation type="submission" date="2023-07" db="EMBL/GenBank/DDBJ databases">
        <title>Sorghum-associated microbial communities from plants grown in Nebraska, USA.</title>
        <authorList>
            <person name="Schachtman D."/>
        </authorList>
    </citation>
    <scope>NUCLEOTIDE SEQUENCE [LARGE SCALE GENOMIC DNA]</scope>
    <source>
        <strain evidence="4 5">BE248</strain>
    </source>
</reference>
<dbReference type="InterPro" id="IPR000182">
    <property type="entry name" value="GNAT_dom"/>
</dbReference>
<dbReference type="PANTHER" id="PTHR43877">
    <property type="entry name" value="AMINOALKYLPHOSPHONATE N-ACETYLTRANSFERASE-RELATED-RELATED"/>
    <property type="match status" value="1"/>
</dbReference>
<name>A0ABU1ULR7_9ACTN</name>
<dbReference type="PANTHER" id="PTHR43877:SF2">
    <property type="entry name" value="AMINOALKYLPHOSPHONATE N-ACETYLTRANSFERASE-RELATED"/>
    <property type="match status" value="1"/>
</dbReference>
<evidence type="ECO:0000313" key="4">
    <source>
        <dbReference type="EMBL" id="MDR7086110.1"/>
    </source>
</evidence>
<sequence>MIFSCPDPALDPHFAAKLLSLQHEAYALEAALIGDDRLPPLQEDHEALAAPRVQWCTAWEGVDLLGAVSWHEHEDHVDIDRVMVSPSAHRRGIASELLAHVRDDAHGRQLVVSTGRDNAPAVELYIKHGFKPVEEEEVPPGIWITRFRSS</sequence>
<dbReference type="Gene3D" id="3.40.630.30">
    <property type="match status" value="1"/>
</dbReference>
<comment type="caution">
    <text evidence="4">The sequence shown here is derived from an EMBL/GenBank/DDBJ whole genome shotgun (WGS) entry which is preliminary data.</text>
</comment>
<keyword evidence="2" id="KW-0012">Acyltransferase</keyword>
<dbReference type="Proteomes" id="UP001257739">
    <property type="component" value="Unassembled WGS sequence"/>
</dbReference>
<evidence type="ECO:0000259" key="3">
    <source>
        <dbReference type="PROSITE" id="PS51186"/>
    </source>
</evidence>
<dbReference type="RefSeq" id="WP_309967321.1">
    <property type="nucleotide sequence ID" value="NZ_JAVDWH010000001.1"/>
</dbReference>
<evidence type="ECO:0000256" key="2">
    <source>
        <dbReference type="ARBA" id="ARBA00023315"/>
    </source>
</evidence>
<evidence type="ECO:0000313" key="5">
    <source>
        <dbReference type="Proteomes" id="UP001257739"/>
    </source>
</evidence>
<feature type="domain" description="N-acetyltransferase" evidence="3">
    <location>
        <begin position="16"/>
        <end position="149"/>
    </location>
</feature>
<dbReference type="PROSITE" id="PS51186">
    <property type="entry name" value="GNAT"/>
    <property type="match status" value="1"/>
</dbReference>
<proteinExistence type="predicted"/>